<dbReference type="AlphaFoldDB" id="A0A6M3M649"/>
<sequence>MINRCRFLNIGLNLCSQIGQSCPYMTDPSPCPDYDEDFDRSYVENYRMAKLKGDDLIKAENKRLSTKTIYSAPGLSGDIEDAKAFTSRVEAELNGMGVKVEKTEEIVEEEAPEWF</sequence>
<proteinExistence type="predicted"/>
<organism evidence="1">
    <name type="scientific">viral metagenome</name>
    <dbReference type="NCBI Taxonomy" id="1070528"/>
    <lineage>
        <taxon>unclassified sequences</taxon>
        <taxon>metagenomes</taxon>
        <taxon>organismal metagenomes</taxon>
    </lineage>
</organism>
<dbReference type="PROSITE" id="PS51257">
    <property type="entry name" value="PROKAR_LIPOPROTEIN"/>
    <property type="match status" value="1"/>
</dbReference>
<gene>
    <name evidence="1" type="ORF">MM171B01093_0008</name>
</gene>
<dbReference type="EMBL" id="MT143800">
    <property type="protein sequence ID" value="QJB02674.1"/>
    <property type="molecule type" value="Genomic_DNA"/>
</dbReference>
<name>A0A6M3M649_9ZZZZ</name>
<evidence type="ECO:0000313" key="1">
    <source>
        <dbReference type="EMBL" id="QJB02674.1"/>
    </source>
</evidence>
<reference evidence="1" key="1">
    <citation type="submission" date="2020-03" db="EMBL/GenBank/DDBJ databases">
        <title>The deep terrestrial virosphere.</title>
        <authorList>
            <person name="Holmfeldt K."/>
            <person name="Nilsson E."/>
            <person name="Simone D."/>
            <person name="Lopez-Fernandez M."/>
            <person name="Wu X."/>
            <person name="de Brujin I."/>
            <person name="Lundin D."/>
            <person name="Andersson A."/>
            <person name="Bertilsson S."/>
            <person name="Dopson M."/>
        </authorList>
    </citation>
    <scope>NUCLEOTIDE SEQUENCE</scope>
    <source>
        <strain evidence="1">MM171B01093</strain>
    </source>
</reference>
<accession>A0A6M3M649</accession>
<protein>
    <submittedName>
        <fullName evidence="1">Uncharacterized protein</fullName>
    </submittedName>
</protein>